<dbReference type="AlphaFoldDB" id="A0A1E3IIP1"/>
<protein>
    <submittedName>
        <fullName evidence="2">Uncharacterized protein</fullName>
    </submittedName>
</protein>
<dbReference type="Proteomes" id="UP000094819">
    <property type="component" value="Unassembled WGS sequence"/>
</dbReference>
<proteinExistence type="predicted"/>
<accession>A0A1E3IIP1</accession>
<evidence type="ECO:0000313" key="2">
    <source>
        <dbReference type="EMBL" id="ODN88398.1"/>
    </source>
</evidence>
<dbReference type="EMBL" id="AWGH01000025">
    <property type="protein sequence ID" value="ODN88398.1"/>
    <property type="molecule type" value="Genomic_DNA"/>
</dbReference>
<evidence type="ECO:0000313" key="3">
    <source>
        <dbReference type="Proteomes" id="UP000094819"/>
    </source>
</evidence>
<keyword evidence="3" id="KW-1185">Reference proteome</keyword>
<dbReference type="GeneID" id="30195881"/>
<comment type="caution">
    <text evidence="2">The sequence shown here is derived from an EMBL/GenBank/DDBJ whole genome shotgun (WGS) entry which is preliminary data.</text>
</comment>
<organism evidence="2 3">
    <name type="scientific">Cryptococcus wingfieldii CBS 7118</name>
    <dbReference type="NCBI Taxonomy" id="1295528"/>
    <lineage>
        <taxon>Eukaryota</taxon>
        <taxon>Fungi</taxon>
        <taxon>Dikarya</taxon>
        <taxon>Basidiomycota</taxon>
        <taxon>Agaricomycotina</taxon>
        <taxon>Tremellomycetes</taxon>
        <taxon>Tremellales</taxon>
        <taxon>Cryptococcaceae</taxon>
        <taxon>Cryptococcus</taxon>
    </lineage>
</organism>
<dbReference type="RefSeq" id="XP_019029207.1">
    <property type="nucleotide sequence ID" value="XM_019178724.1"/>
</dbReference>
<evidence type="ECO:0000256" key="1">
    <source>
        <dbReference type="SAM" id="MobiDB-lite"/>
    </source>
</evidence>
<feature type="region of interest" description="Disordered" evidence="1">
    <location>
        <begin position="1"/>
        <end position="22"/>
    </location>
</feature>
<name>A0A1E3IIP1_9TREE</name>
<gene>
    <name evidence="2" type="ORF">L198_06669</name>
</gene>
<reference evidence="2 3" key="1">
    <citation type="submission" date="2016-06" db="EMBL/GenBank/DDBJ databases">
        <title>Evolution of pathogenesis and genome organization in the Tremellales.</title>
        <authorList>
            <person name="Cuomo C."/>
            <person name="Litvintseva A."/>
            <person name="Heitman J."/>
            <person name="Chen Y."/>
            <person name="Sun S."/>
            <person name="Springer D."/>
            <person name="Dromer F."/>
            <person name="Young S."/>
            <person name="Zeng Q."/>
            <person name="Chapman S."/>
            <person name="Gujja S."/>
            <person name="Saif S."/>
            <person name="Birren B."/>
        </authorList>
    </citation>
    <scope>NUCLEOTIDE SEQUENCE [LARGE SCALE GENOMIC DNA]</scope>
    <source>
        <strain evidence="2 3">CBS 7118</strain>
    </source>
</reference>
<sequence length="148" mass="16528">MVHTGASFTSSATRSTGTSGLKGADAICEDQPSCSAERPTSAHNLPSSIHPDYFLQTGDDFLLVTDDDVGFYVDRDFRLCHSECFHDFEKMVSDIGNKDAVGDCINISVVRRDMSGELSKGYTTEGFRYHQPREKIAPRRLLFITQRR</sequence>
<feature type="compositionally biased region" description="Low complexity" evidence="1">
    <location>
        <begin position="1"/>
        <end position="19"/>
    </location>
</feature>